<evidence type="ECO:0000256" key="1">
    <source>
        <dbReference type="ARBA" id="ARBA00005125"/>
    </source>
</evidence>
<dbReference type="PANTHER" id="PTHR43000">
    <property type="entry name" value="DTDP-D-GLUCOSE 4,6-DEHYDRATASE-RELATED"/>
    <property type="match status" value="1"/>
</dbReference>
<comment type="caution">
    <text evidence="4">The sequence shown here is derived from an EMBL/GenBank/DDBJ whole genome shotgun (WGS) entry which is preliminary data.</text>
</comment>
<proteinExistence type="inferred from homology"/>
<evidence type="ECO:0000313" key="5">
    <source>
        <dbReference type="Proteomes" id="UP000650424"/>
    </source>
</evidence>
<evidence type="ECO:0000259" key="3">
    <source>
        <dbReference type="Pfam" id="PF01370"/>
    </source>
</evidence>
<dbReference type="Pfam" id="PF01370">
    <property type="entry name" value="Epimerase"/>
    <property type="match status" value="1"/>
</dbReference>
<feature type="domain" description="NAD-dependent epimerase/dehydratase" evidence="3">
    <location>
        <begin position="6"/>
        <end position="239"/>
    </location>
</feature>
<evidence type="ECO:0000313" key="4">
    <source>
        <dbReference type="EMBL" id="MBC3919864.1"/>
    </source>
</evidence>
<protein>
    <submittedName>
        <fullName evidence="4">NAD-dependent epimerase/dehydratase family protein</fullName>
    </submittedName>
</protein>
<keyword evidence="5" id="KW-1185">Reference proteome</keyword>
<gene>
    <name evidence="4" type="ORF">H8L32_20510</name>
</gene>
<dbReference type="EMBL" id="JACOGF010000012">
    <property type="protein sequence ID" value="MBC3919864.1"/>
    <property type="molecule type" value="Genomic_DNA"/>
</dbReference>
<dbReference type="Gene3D" id="3.40.50.720">
    <property type="entry name" value="NAD(P)-binding Rossmann-like Domain"/>
    <property type="match status" value="1"/>
</dbReference>
<sequence>MSNDGILIIGGTGFMGSAIARGLQNDAVCRQQPIHILARHADPASPANVQVHRGSMDNSDLLRTLLPFCSTIIHAASSTTPGVSARQPMLEANQNILPTLRLIELLNECGPKQLLFFSSGGTFYGNPDSSPVSENAPFSPRSYYGAGKIAIEAFLQVCQVQTDSKISILRPSNVYGCGQPFRPGFGVIRTMLEHVLRDTAIDIWGDGETIRDFLYIDDLVNACLAIIKQGNISGSYNIGYGVGHSLNEVIRSIEAVCGRKLKVNYQPARQVDVARIVLNNDKLARQLNWQPQVSLDQGIALTWQSLQG</sequence>
<organism evidence="4 5">
    <name type="scientific">Undibacterium hunanense</name>
    <dbReference type="NCBI Taxonomy" id="2762292"/>
    <lineage>
        <taxon>Bacteria</taxon>
        <taxon>Pseudomonadati</taxon>
        <taxon>Pseudomonadota</taxon>
        <taxon>Betaproteobacteria</taxon>
        <taxon>Burkholderiales</taxon>
        <taxon>Oxalobacteraceae</taxon>
        <taxon>Undibacterium</taxon>
    </lineage>
</organism>
<evidence type="ECO:0000256" key="2">
    <source>
        <dbReference type="ARBA" id="ARBA00007637"/>
    </source>
</evidence>
<accession>A0ABR6ZVF0</accession>
<dbReference type="Proteomes" id="UP000650424">
    <property type="component" value="Unassembled WGS sequence"/>
</dbReference>
<comment type="similarity">
    <text evidence="2">Belongs to the NAD(P)-dependent epimerase/dehydratase family.</text>
</comment>
<name>A0ABR6ZVF0_9BURK</name>
<dbReference type="InterPro" id="IPR036291">
    <property type="entry name" value="NAD(P)-bd_dom_sf"/>
</dbReference>
<dbReference type="Gene3D" id="3.90.25.10">
    <property type="entry name" value="UDP-galactose 4-epimerase, domain 1"/>
    <property type="match status" value="1"/>
</dbReference>
<comment type="pathway">
    <text evidence="1">Bacterial outer membrane biogenesis; LPS O-antigen biosynthesis.</text>
</comment>
<reference evidence="4 5" key="1">
    <citation type="submission" date="2020-08" db="EMBL/GenBank/DDBJ databases">
        <title>Novel species isolated from subtropical streams in China.</title>
        <authorList>
            <person name="Lu H."/>
        </authorList>
    </citation>
    <scope>NUCLEOTIDE SEQUENCE [LARGE SCALE GENOMIC DNA]</scope>
    <source>
        <strain evidence="4 5">CY18W</strain>
    </source>
</reference>
<dbReference type="RefSeq" id="WP_186949131.1">
    <property type="nucleotide sequence ID" value="NZ_JACOGF010000012.1"/>
</dbReference>
<dbReference type="InterPro" id="IPR001509">
    <property type="entry name" value="Epimerase_deHydtase"/>
</dbReference>
<dbReference type="SUPFAM" id="SSF51735">
    <property type="entry name" value="NAD(P)-binding Rossmann-fold domains"/>
    <property type="match status" value="1"/>
</dbReference>